<keyword evidence="4 9" id="KW-0456">Lyase</keyword>
<gene>
    <name evidence="11" type="ORF">DJ533_04310</name>
</gene>
<dbReference type="OrthoDB" id="9787650at2"/>
<evidence type="ECO:0000256" key="1">
    <source>
        <dbReference type="ARBA" id="ARBA00004772"/>
    </source>
</evidence>
<evidence type="ECO:0000256" key="2">
    <source>
        <dbReference type="ARBA" id="ARBA00008133"/>
    </source>
</evidence>
<dbReference type="InterPro" id="IPR039793">
    <property type="entry name" value="UROS/Hem4"/>
</dbReference>
<dbReference type="SUPFAM" id="SSF69618">
    <property type="entry name" value="HemD-like"/>
    <property type="match status" value="1"/>
</dbReference>
<name>A0A2S2FAQ1_9GAMM</name>
<evidence type="ECO:0000256" key="8">
    <source>
        <dbReference type="ARBA" id="ARBA00048617"/>
    </source>
</evidence>
<sequence>MLFINTRPTDRAQTLTQCLTQAGVAVVELPLLVLSARPFSPELQTLYQRLCDTDVIVVVSPTAVEIGMQYLQQSGLHLAQLEHIEWIAVGQTTAQALKKYQIESLVPAVETSEGMLGLSIFENRENLKKIAFWRGEGGRQFMMQHCQSRQIEVLNFVLYERHLPATTLEKYTAMLLILSDFSVPYVVCISSEASWLNWLDLNVSNLNLIPQCHYLVLGERLYQILQEHKRKAGMCFNISILDNLKASTVLQQIQQLQRNV</sequence>
<organism evidence="11 12">
    <name type="scientific">Acinetobacter defluvii</name>
    <dbReference type="NCBI Taxonomy" id="1871111"/>
    <lineage>
        <taxon>Bacteria</taxon>
        <taxon>Pseudomonadati</taxon>
        <taxon>Pseudomonadota</taxon>
        <taxon>Gammaproteobacteria</taxon>
        <taxon>Moraxellales</taxon>
        <taxon>Moraxellaceae</taxon>
        <taxon>Acinetobacter</taxon>
    </lineage>
</organism>
<accession>A0A2S2FAQ1</accession>
<dbReference type="KEGG" id="adv:DJ533_04310"/>
<dbReference type="UniPathway" id="UPA00251">
    <property type="reaction ID" value="UER00320"/>
</dbReference>
<dbReference type="EC" id="4.2.1.75" evidence="3 9"/>
<reference evidence="11" key="1">
    <citation type="submission" date="2019-08" db="EMBL/GenBank/DDBJ databases">
        <title>The complete genome of Acinetobacter defluvii strain WCHAD010030.</title>
        <authorList>
            <person name="Hu Y."/>
            <person name="Qin J."/>
            <person name="Feng Y."/>
            <person name="Zong Z."/>
        </authorList>
    </citation>
    <scope>NUCLEOTIDE SEQUENCE</scope>
    <source>
        <strain evidence="11">WCHA30</strain>
    </source>
</reference>
<evidence type="ECO:0000256" key="3">
    <source>
        <dbReference type="ARBA" id="ARBA00013109"/>
    </source>
</evidence>
<evidence type="ECO:0000313" key="11">
    <source>
        <dbReference type="EMBL" id="AWL27865.1"/>
    </source>
</evidence>
<dbReference type="Gene3D" id="3.40.50.10090">
    <property type="match status" value="2"/>
</dbReference>
<dbReference type="Proteomes" id="UP000245977">
    <property type="component" value="Chromosome"/>
</dbReference>
<dbReference type="GO" id="GO:0004852">
    <property type="term" value="F:uroporphyrinogen-III synthase activity"/>
    <property type="evidence" value="ECO:0007669"/>
    <property type="project" value="UniProtKB-UniRule"/>
</dbReference>
<evidence type="ECO:0000256" key="7">
    <source>
        <dbReference type="ARBA" id="ARBA00040167"/>
    </source>
</evidence>
<comment type="catalytic activity">
    <reaction evidence="8 9">
        <text>hydroxymethylbilane = uroporphyrinogen III + H2O</text>
        <dbReference type="Rhea" id="RHEA:18965"/>
        <dbReference type="ChEBI" id="CHEBI:15377"/>
        <dbReference type="ChEBI" id="CHEBI:57308"/>
        <dbReference type="ChEBI" id="CHEBI:57845"/>
        <dbReference type="EC" id="4.2.1.75"/>
    </reaction>
</comment>
<dbReference type="PANTHER" id="PTHR38042">
    <property type="entry name" value="UROPORPHYRINOGEN-III SYNTHASE, CHLOROPLASTIC"/>
    <property type="match status" value="1"/>
</dbReference>
<dbReference type="AlphaFoldDB" id="A0A2S2FAQ1"/>
<keyword evidence="12" id="KW-1185">Reference proteome</keyword>
<evidence type="ECO:0000259" key="10">
    <source>
        <dbReference type="Pfam" id="PF02602"/>
    </source>
</evidence>
<comment type="similarity">
    <text evidence="2 9">Belongs to the uroporphyrinogen-III synthase family.</text>
</comment>
<protein>
    <recommendedName>
        <fullName evidence="7 9">Uroporphyrinogen-III synthase</fullName>
        <ecNumber evidence="3 9">4.2.1.75</ecNumber>
    </recommendedName>
</protein>
<proteinExistence type="inferred from homology"/>
<dbReference type="InterPro" id="IPR036108">
    <property type="entry name" value="4pyrrol_syn_uPrphyn_synt_sf"/>
</dbReference>
<dbReference type="CDD" id="cd06578">
    <property type="entry name" value="HemD"/>
    <property type="match status" value="1"/>
</dbReference>
<evidence type="ECO:0000313" key="12">
    <source>
        <dbReference type="Proteomes" id="UP000245977"/>
    </source>
</evidence>
<dbReference type="RefSeq" id="WP_065995161.1">
    <property type="nucleotide sequence ID" value="NZ_CP029397.2"/>
</dbReference>
<dbReference type="InterPro" id="IPR003754">
    <property type="entry name" value="4pyrrol_synth_uPrphyn_synth"/>
</dbReference>
<dbReference type="GO" id="GO:0006782">
    <property type="term" value="P:protoporphyrinogen IX biosynthetic process"/>
    <property type="evidence" value="ECO:0007669"/>
    <property type="project" value="UniProtKB-UniRule"/>
</dbReference>
<dbReference type="STRING" id="1871111.GCA_001704615_01691"/>
<evidence type="ECO:0000256" key="9">
    <source>
        <dbReference type="RuleBase" id="RU366031"/>
    </source>
</evidence>
<feature type="domain" description="Tetrapyrrole biosynthesis uroporphyrinogen III synthase" evidence="10">
    <location>
        <begin position="15"/>
        <end position="228"/>
    </location>
</feature>
<dbReference type="PANTHER" id="PTHR38042:SF1">
    <property type="entry name" value="UROPORPHYRINOGEN-III SYNTHASE, CHLOROPLASTIC"/>
    <property type="match status" value="1"/>
</dbReference>
<evidence type="ECO:0000256" key="6">
    <source>
        <dbReference type="ARBA" id="ARBA00037589"/>
    </source>
</evidence>
<evidence type="ECO:0000256" key="5">
    <source>
        <dbReference type="ARBA" id="ARBA00023244"/>
    </source>
</evidence>
<dbReference type="Pfam" id="PF02602">
    <property type="entry name" value="HEM4"/>
    <property type="match status" value="1"/>
</dbReference>
<comment type="function">
    <text evidence="6 9">Catalyzes cyclization of the linear tetrapyrrole, hydroxymethylbilane, to the macrocyclic uroporphyrinogen III.</text>
</comment>
<comment type="pathway">
    <text evidence="1 9">Porphyrin-containing compound metabolism; protoporphyrin-IX biosynthesis; coproporphyrinogen-III from 5-aminolevulinate: step 3/4.</text>
</comment>
<evidence type="ECO:0000256" key="4">
    <source>
        <dbReference type="ARBA" id="ARBA00023239"/>
    </source>
</evidence>
<dbReference type="GO" id="GO:0006780">
    <property type="term" value="P:uroporphyrinogen III biosynthetic process"/>
    <property type="evidence" value="ECO:0007669"/>
    <property type="project" value="UniProtKB-UniRule"/>
</dbReference>
<dbReference type="EMBL" id="CP029397">
    <property type="protein sequence ID" value="AWL27865.1"/>
    <property type="molecule type" value="Genomic_DNA"/>
</dbReference>
<keyword evidence="5 9" id="KW-0627">Porphyrin biosynthesis</keyword>